<protein>
    <submittedName>
        <fullName evidence="1">Uncharacterized protein</fullName>
    </submittedName>
</protein>
<proteinExistence type="predicted"/>
<reference evidence="1" key="1">
    <citation type="submission" date="2019-02" db="EMBL/GenBank/DDBJ databases">
        <authorList>
            <person name="Gruber-Vodicka R. H."/>
            <person name="Seah K. B. B."/>
        </authorList>
    </citation>
    <scope>NUCLEOTIDE SEQUENCE</scope>
    <source>
        <strain evidence="1">BECK_BY7</strain>
    </source>
</reference>
<gene>
    <name evidence="1" type="ORF">BECKLFY1418C_GA0070996_103318</name>
</gene>
<accession>A0A450WKS3</accession>
<dbReference type="EMBL" id="CAADFN010000033">
    <property type="protein sequence ID" value="VFK17588.1"/>
    <property type="molecule type" value="Genomic_DNA"/>
</dbReference>
<name>A0A450WKS3_9GAMM</name>
<sequence length="51" mass="5816">MVISHNMPHIFQITDRIHVHRLGRRVGILDPKRHTMADAVALMTGVKDWGS</sequence>
<organism evidence="1">
    <name type="scientific">Candidatus Kentrum sp. LFY</name>
    <dbReference type="NCBI Taxonomy" id="2126342"/>
    <lineage>
        <taxon>Bacteria</taxon>
        <taxon>Pseudomonadati</taxon>
        <taxon>Pseudomonadota</taxon>
        <taxon>Gammaproteobacteria</taxon>
        <taxon>Candidatus Kentrum</taxon>
    </lineage>
</organism>
<dbReference type="AlphaFoldDB" id="A0A450WKS3"/>
<evidence type="ECO:0000313" key="1">
    <source>
        <dbReference type="EMBL" id="VFK17588.1"/>
    </source>
</evidence>